<evidence type="ECO:0000313" key="2">
    <source>
        <dbReference type="Proteomes" id="UP000222366"/>
    </source>
</evidence>
<dbReference type="EMBL" id="NJAJ01000002">
    <property type="protein sequence ID" value="PHM67648.1"/>
    <property type="molecule type" value="Genomic_DNA"/>
</dbReference>
<comment type="caution">
    <text evidence="1">The sequence shown here is derived from an EMBL/GenBank/DDBJ whole genome shotgun (WGS) entry which is preliminary data.</text>
</comment>
<evidence type="ECO:0000313" key="1">
    <source>
        <dbReference type="EMBL" id="PHM67648.1"/>
    </source>
</evidence>
<name>A0A2D0KWA1_9GAMM</name>
<proteinExistence type="predicted"/>
<reference evidence="1 2" key="1">
    <citation type="journal article" date="2017" name="Nat. Microbiol.">
        <title>Natural product diversity associated with the nematode symbionts Photorhabdus and Xenorhabdus.</title>
        <authorList>
            <person name="Tobias N.J."/>
            <person name="Wolff H."/>
            <person name="Djahanschiri B."/>
            <person name="Grundmann F."/>
            <person name="Kronenwerth M."/>
            <person name="Shi Y.M."/>
            <person name="Simonyi S."/>
            <person name="Grun P."/>
            <person name="Shapiro-Ilan D."/>
            <person name="Pidot S.J."/>
            <person name="Stinear T.P."/>
            <person name="Ebersberger I."/>
            <person name="Bode H.B."/>
        </authorList>
    </citation>
    <scope>NUCLEOTIDE SEQUENCE [LARGE SCALE GENOMIC DNA]</scope>
    <source>
        <strain evidence="1 2">DSM 17904</strain>
    </source>
</reference>
<protein>
    <submittedName>
        <fullName evidence="1">Uncharacterized protein</fullName>
    </submittedName>
</protein>
<organism evidence="1 2">
    <name type="scientific">Xenorhabdus stockiae</name>
    <dbReference type="NCBI Taxonomy" id="351614"/>
    <lineage>
        <taxon>Bacteria</taxon>
        <taxon>Pseudomonadati</taxon>
        <taxon>Pseudomonadota</taxon>
        <taxon>Gammaproteobacteria</taxon>
        <taxon>Enterobacterales</taxon>
        <taxon>Morganellaceae</taxon>
        <taxon>Xenorhabdus</taxon>
    </lineage>
</organism>
<keyword evidence="2" id="KW-1185">Reference proteome</keyword>
<gene>
    <name evidence="1" type="ORF">Xsto_00211</name>
</gene>
<accession>A0A2D0KWA1</accession>
<sequence>MLTFNERVNIGINITKEKLARYDPSFVQIKMSGTNDADVYNKLINDISELKSMSLVFRLNNFGPHDPGGASIDEISPGKFAEPQTSWIVDGVYKNLDWPFRVTLEEAFQLKLEHGYTSSFWYAQAQKLLAPKHTIVTKSCFVFLQCDESKIFIDALTKEVVKR</sequence>
<dbReference type="AlphaFoldDB" id="A0A2D0KWA1"/>
<dbReference type="Proteomes" id="UP000222366">
    <property type="component" value="Unassembled WGS sequence"/>
</dbReference>